<dbReference type="SUPFAM" id="SSF102886">
    <property type="entry name" value="Coproporphyrinogen III oxidase"/>
    <property type="match status" value="1"/>
</dbReference>
<dbReference type="PIRSF" id="PIRSF000166">
    <property type="entry name" value="Coproporphyri_ox"/>
    <property type="match status" value="1"/>
</dbReference>
<keyword evidence="5" id="KW-0560">Oxidoreductase</keyword>
<comment type="similarity">
    <text evidence="2">Belongs to the aerobic coproporphyrinogen-III oxidase family.</text>
</comment>
<dbReference type="PANTHER" id="PTHR10755:SF0">
    <property type="entry name" value="OXYGEN-DEPENDENT COPROPORPHYRINOGEN-III OXIDASE, MITOCHONDRIAL"/>
    <property type="match status" value="1"/>
</dbReference>
<dbReference type="InterPro" id="IPR018375">
    <property type="entry name" value="Coprogen_oxidase_CS"/>
</dbReference>
<dbReference type="STRING" id="151549.A0A4C1Z707"/>
<evidence type="ECO:0000256" key="4">
    <source>
        <dbReference type="ARBA" id="ARBA00012869"/>
    </source>
</evidence>
<reference evidence="7 8" key="1">
    <citation type="journal article" date="2019" name="Commun. Biol.">
        <title>The bagworm genome reveals a unique fibroin gene that provides high tensile strength.</title>
        <authorList>
            <person name="Kono N."/>
            <person name="Nakamura H."/>
            <person name="Ohtoshi R."/>
            <person name="Tomita M."/>
            <person name="Numata K."/>
            <person name="Arakawa K."/>
        </authorList>
    </citation>
    <scope>NUCLEOTIDE SEQUENCE [LARGE SCALE GENOMIC DNA]</scope>
</reference>
<comment type="pathway">
    <text evidence="1">Porphyrin-containing compound metabolism; protoporphyrin-IX biosynthesis; protoporphyrinogen-IX from coproporphyrinogen-III (O2 route): step 1/1.</text>
</comment>
<evidence type="ECO:0000256" key="2">
    <source>
        <dbReference type="ARBA" id="ARBA00010644"/>
    </source>
</evidence>
<evidence type="ECO:0000313" key="8">
    <source>
        <dbReference type="Proteomes" id="UP000299102"/>
    </source>
</evidence>
<dbReference type="OrthoDB" id="15318at2759"/>
<dbReference type="InterPro" id="IPR001260">
    <property type="entry name" value="Coprogen_oxidase_aer"/>
</dbReference>
<dbReference type="PROSITE" id="PS01021">
    <property type="entry name" value="COPROGEN_OXIDASE"/>
    <property type="match status" value="1"/>
</dbReference>
<dbReference type="GO" id="GO:0005737">
    <property type="term" value="C:cytoplasm"/>
    <property type="evidence" value="ECO:0007669"/>
    <property type="project" value="TreeGrafter"/>
</dbReference>
<dbReference type="GO" id="GO:0006782">
    <property type="term" value="P:protoporphyrinogen IX biosynthetic process"/>
    <property type="evidence" value="ECO:0007669"/>
    <property type="project" value="UniProtKB-UniPathway"/>
</dbReference>
<accession>A0A4C1Z707</accession>
<dbReference type="Pfam" id="PF01218">
    <property type="entry name" value="Coprogen_oxidas"/>
    <property type="match status" value="2"/>
</dbReference>
<name>A0A4C1Z707_EUMVA</name>
<evidence type="ECO:0000256" key="3">
    <source>
        <dbReference type="ARBA" id="ARBA00011738"/>
    </source>
</evidence>
<evidence type="ECO:0000256" key="5">
    <source>
        <dbReference type="ARBA" id="ARBA00023002"/>
    </source>
</evidence>
<evidence type="ECO:0000256" key="6">
    <source>
        <dbReference type="ARBA" id="ARBA00023244"/>
    </source>
</evidence>
<organism evidence="7 8">
    <name type="scientific">Eumeta variegata</name>
    <name type="common">Bagworm moth</name>
    <name type="synonym">Eumeta japonica</name>
    <dbReference type="NCBI Taxonomy" id="151549"/>
    <lineage>
        <taxon>Eukaryota</taxon>
        <taxon>Metazoa</taxon>
        <taxon>Ecdysozoa</taxon>
        <taxon>Arthropoda</taxon>
        <taxon>Hexapoda</taxon>
        <taxon>Insecta</taxon>
        <taxon>Pterygota</taxon>
        <taxon>Neoptera</taxon>
        <taxon>Endopterygota</taxon>
        <taxon>Lepidoptera</taxon>
        <taxon>Glossata</taxon>
        <taxon>Ditrysia</taxon>
        <taxon>Tineoidea</taxon>
        <taxon>Psychidae</taxon>
        <taxon>Oiketicinae</taxon>
        <taxon>Eumeta</taxon>
    </lineage>
</organism>
<dbReference type="GO" id="GO:0004109">
    <property type="term" value="F:coproporphyrinogen oxidase activity"/>
    <property type="evidence" value="ECO:0007669"/>
    <property type="project" value="UniProtKB-EC"/>
</dbReference>
<dbReference type="AlphaFoldDB" id="A0A4C1Z707"/>
<dbReference type="Gene3D" id="3.40.1500.10">
    <property type="entry name" value="Coproporphyrinogen III oxidase, aerobic"/>
    <property type="match status" value="1"/>
</dbReference>
<proteinExistence type="inferred from homology"/>
<dbReference type="EC" id="1.3.3.3" evidence="4"/>
<keyword evidence="6" id="KW-0627">Porphyrin biosynthesis</keyword>
<dbReference type="Proteomes" id="UP000299102">
    <property type="component" value="Unassembled WGS sequence"/>
</dbReference>
<evidence type="ECO:0000313" key="7">
    <source>
        <dbReference type="EMBL" id="GBP83102.1"/>
    </source>
</evidence>
<protein>
    <recommendedName>
        <fullName evidence="4">coproporphyrinogen oxidase</fullName>
        <ecNumber evidence="4">1.3.3.3</ecNumber>
    </recommendedName>
</protein>
<gene>
    <name evidence="7" type="primary">CPOX</name>
    <name evidence="7" type="ORF">EVAR_84866_1</name>
</gene>
<comment type="subunit">
    <text evidence="3">Homodimer.</text>
</comment>
<dbReference type="InterPro" id="IPR036406">
    <property type="entry name" value="Coprogen_oxidase_aer_sf"/>
</dbReference>
<sequence>MVDHGELITRNKLMLRVWWDWKGIIHYELLPPSKPVNSDLYCQQLMRLKQEDAKFKVDRWERKEGGGGITCVLQDGRVFEKAGVNISIVSGTLPPGAVQQMRSRGKKFDQNELPFFAAGVSAVIHPRNPMVPTIHFNYRYFEVQDKDVPRGRPIIVEWERDARHSAGSLVRLKVEELTIVITCLIFLFNVESLNTGQDNNNTTTLHDGKQWWFGGGTDLTPYYLFEEDAILFHRVLKQACDAHDSSYYQRFKKWCDDYFHIEHRGERRGVGGIFFDDLDTPSQSEAFAFVTDCAEAVIPSYIPIVKKRKDAGYGYHERQWQLLRRGRYVEFNLIYDRGTKFGLYTPGARYESILMSLPLNAKWEYMNIPKPGSPEEKLMQVLKVPRDWLHIEKTATV</sequence>
<dbReference type="PANTHER" id="PTHR10755">
    <property type="entry name" value="COPROPORPHYRINOGEN III OXIDASE, MITOCHONDRIAL"/>
    <property type="match status" value="1"/>
</dbReference>
<comment type="caution">
    <text evidence="7">The sequence shown here is derived from an EMBL/GenBank/DDBJ whole genome shotgun (WGS) entry which is preliminary data.</text>
</comment>
<dbReference type="EMBL" id="BGZK01001604">
    <property type="protein sequence ID" value="GBP83102.1"/>
    <property type="molecule type" value="Genomic_DNA"/>
</dbReference>
<dbReference type="UniPathway" id="UPA00251">
    <property type="reaction ID" value="UER00322"/>
</dbReference>
<evidence type="ECO:0000256" key="1">
    <source>
        <dbReference type="ARBA" id="ARBA00005168"/>
    </source>
</evidence>
<keyword evidence="8" id="KW-1185">Reference proteome</keyword>
<dbReference type="PRINTS" id="PR00073">
    <property type="entry name" value="COPRGNOXDASE"/>
</dbReference>